<evidence type="ECO:0000313" key="2">
    <source>
        <dbReference type="EMBL" id="EDQ89159.1"/>
    </source>
</evidence>
<name>A9V0I5_MONBE</name>
<dbReference type="GeneID" id="5891468"/>
<evidence type="ECO:0000256" key="1">
    <source>
        <dbReference type="SAM" id="MobiDB-lite"/>
    </source>
</evidence>
<proteinExistence type="predicted"/>
<dbReference type="InParanoid" id="A9V0I5"/>
<gene>
    <name evidence="2" type="ORF">MONBRDRAFT_8595</name>
</gene>
<dbReference type="EMBL" id="CH991552">
    <property type="protein sequence ID" value="EDQ89159.1"/>
    <property type="molecule type" value="Genomic_DNA"/>
</dbReference>
<organism evidence="2 3">
    <name type="scientific">Monosiga brevicollis</name>
    <name type="common">Choanoflagellate</name>
    <dbReference type="NCBI Taxonomy" id="81824"/>
    <lineage>
        <taxon>Eukaryota</taxon>
        <taxon>Choanoflagellata</taxon>
        <taxon>Craspedida</taxon>
        <taxon>Salpingoecidae</taxon>
        <taxon>Monosiga</taxon>
    </lineage>
</organism>
<dbReference type="RefSeq" id="XP_001746264.1">
    <property type="nucleotide sequence ID" value="XM_001746212.1"/>
</dbReference>
<evidence type="ECO:0000313" key="3">
    <source>
        <dbReference type="Proteomes" id="UP000001357"/>
    </source>
</evidence>
<dbReference type="Proteomes" id="UP000001357">
    <property type="component" value="Unassembled WGS sequence"/>
</dbReference>
<dbReference type="AlphaFoldDB" id="A9V0I5"/>
<reference evidence="2 3" key="1">
    <citation type="journal article" date="2008" name="Nature">
        <title>The genome of the choanoflagellate Monosiga brevicollis and the origin of metazoans.</title>
        <authorList>
            <consortium name="JGI Sequencing"/>
            <person name="King N."/>
            <person name="Westbrook M.J."/>
            <person name="Young S.L."/>
            <person name="Kuo A."/>
            <person name="Abedin M."/>
            <person name="Chapman J."/>
            <person name="Fairclough S."/>
            <person name="Hellsten U."/>
            <person name="Isogai Y."/>
            <person name="Letunic I."/>
            <person name="Marr M."/>
            <person name="Pincus D."/>
            <person name="Putnam N."/>
            <person name="Rokas A."/>
            <person name="Wright K.J."/>
            <person name="Zuzow R."/>
            <person name="Dirks W."/>
            <person name="Good M."/>
            <person name="Goodstein D."/>
            <person name="Lemons D."/>
            <person name="Li W."/>
            <person name="Lyons J.B."/>
            <person name="Morris A."/>
            <person name="Nichols S."/>
            <person name="Richter D.J."/>
            <person name="Salamov A."/>
            <person name="Bork P."/>
            <person name="Lim W.A."/>
            <person name="Manning G."/>
            <person name="Miller W.T."/>
            <person name="McGinnis W."/>
            <person name="Shapiro H."/>
            <person name="Tjian R."/>
            <person name="Grigoriev I.V."/>
            <person name="Rokhsar D."/>
        </authorList>
    </citation>
    <scope>NUCLEOTIDE SEQUENCE [LARGE SCALE GENOMIC DNA]</scope>
    <source>
        <strain evidence="3">MX1 / ATCC 50154</strain>
    </source>
</reference>
<feature type="region of interest" description="Disordered" evidence="1">
    <location>
        <begin position="219"/>
        <end position="239"/>
    </location>
</feature>
<accession>A9V0I5</accession>
<sequence>MHRAATAAEARCLLLADEATAAYLEAHPRASIADMTIAFLRQRAVNATLVLYKELEKPQIRRELAAFANFDWSHVEDIAAELDDETSSFRHDCSEFVSTVLQVVHDLTIAIADLPVWIHALELYGPAQGLPQISHVQRADTIDAFSARTWNETRSALAARQAARRSMTQAITDRDDLPICSNCGASLRHAYSLQRCDACECIALHYRVRARMPRTSSEYRHLRVPSERTMPARARSSSV</sequence>
<keyword evidence="3" id="KW-1185">Reference proteome</keyword>
<protein>
    <submittedName>
        <fullName evidence="2">Uncharacterized protein</fullName>
    </submittedName>
</protein>
<dbReference type="KEGG" id="mbr:MONBRDRAFT_8595"/>